<feature type="region of interest" description="Disordered" evidence="10">
    <location>
        <begin position="1575"/>
        <end position="1597"/>
    </location>
</feature>
<protein>
    <recommendedName>
        <fullName evidence="8">Dynein axonemal assembly factor 1 homolog</fullName>
    </recommendedName>
</protein>
<dbReference type="Gene3D" id="3.80.10.10">
    <property type="entry name" value="Ribonuclease Inhibitor"/>
    <property type="match status" value="2"/>
</dbReference>
<keyword evidence="9" id="KW-0175">Coiled coil</keyword>
<accession>A0A310SKT1</accession>
<feature type="compositionally biased region" description="Basic and acidic residues" evidence="10">
    <location>
        <begin position="873"/>
        <end position="889"/>
    </location>
</feature>
<evidence type="ECO:0000256" key="10">
    <source>
        <dbReference type="SAM" id="MobiDB-lite"/>
    </source>
</evidence>
<sequence>MQEECDFQTAFVEKKLSTEARLDAAASSAHLSETEIKKSIPKDSSVDFDVLSTSSSDVYTKMYVELQRNECTSEAQASDIKSTPESIPEVENEDDCNWLSYYDCSAIFDVTCENLSYYNSTKAEKDSDSDLDDTLNFDDAEEGEALLLDENDCCSNSYCQRSFEEVYGRKLDKLDRFADDDPVISDKICTTEIISHARPSISEYVPVETLTDGDENQDKSIPFRDSENQTVDDQRDRDVIRGDEELEKPRDSEVSNQDGVNVAPSRVTIEETTEELKMSENVDFSSDSEEENEENLVYSSPNVNISAYFKFRDSMREPKFEATLDEPNLTVSSKESLTLEEIVKEPVETDKKITTTDAQEQCSRETRLEEDPTRDISENTCSDQGKESKLVEPSSPEEYLEKLAEITESDCPRTEEEARETLKKIAEGKAEIENRKNEALKDLSAEFNEIEKLVAETKPVEGYKSESDESLDEAKEKVEGIAMPLTKDQVTESFKLKTTRKDAQDEERRRAELLQECLQIIPKSPEAEEEEAIRDEAGSKVEQSLTEVREKMQMTEQLLKKHCKENKLYQTPYLNDVLYLHYKGFSFIENLEKYTGLKCLWLENNGIREIANLENQSELKCLYLQSNLISKIENLGYQTKLDTLNLSHNMIRRIENLDSLKFLNTLNLSHNYLQDTADIEHLRLLDSLSVLDISHNRIDSDEVVNILGDMRELRVVTLMGNPVLRMIRLYRKTMILKCKNLRYLDDRPVFPRDRACAEAWMRGGPEEEAAERKRWIEAEQKKINDSVQALINKRKLCKPVGTSEKEAEDKKKTKEDEEVATTTLVCTSSELFKLKLEKKKKSGTSSSNSSSASSSSDEEVENAEEDDGTGQKGIEKSDGRRPMAEEGRKACGDIGKEILFPWKTEASSCKEPKRLVEVIEGSKEYLSEDAGGKMTGKKILDERRNDDGPLGSCALAHYEKLVPETTNETEITLPCCKQGKNDTEGTSKSSLDSVNIFDRTDAEKNKEGNIASAVNDQASRKDILDNYRRRDDPHPLSSQLSSIREDMKEFCADMDKFVEDNNIVFKNGEVKRFWGEREELRTEMKADISLEKEEKDLSTKEHNFKWWNTRERKLKVQGIMKMREEMQRSRMEITDDAGEKVADKAEAEGKKEVSSPQGVYDLLNLKTCPNILLKSVRTYPENEDASMLCESSKNEGNQERLSGVYKYLFNEMENRNETDKRFEKKSISSHELLHLEKIEEAEEGIARSSSCVDMTLSDSDTAKLVNEDKSVRIEILEASPNIEPVNSVEDNELDESLKINNYAIDNNNMGEGIKEEADETSNVPEENNFGENQIGDSQRTVKVRNDSNETQSSETQSATSMELPSHMEKSIHSTKSQKRSRDGKSQDTARKKSHLIEEMDAEKDRGDRETGNKLTEKCRRHFMEEAKKFVKKESPLIDKCIENLLTNRNPEGKWNLNRGQEDFLACASFSPFFDKTVEDSEQMVSSPGRSQVKSKEIDTQDDAKANRETKDSYLCSLQRSDMESIVELLKEPQTPERSSMKMCKDLYKEFCEHVEQENSKRKLLIEPDFMKRVAEEEKKPDVLSSRETKQSNEVETKSLIEVVSEDSTNVNELGEFEGSPVDPEDPAMDAALREKILKSINAPKSDEQRERGRKSADKLMKVSREAMAKGKSMLEEPSDICNQKRCFDDSRAFFMNLLKEDSQDKMEANVDPPKSIDEKPITTMDNSNFVSEPEEPTKLSSTEGVDIADSIIRDNKVLDTEKENGGRARKSLEMQVVQGN</sequence>
<name>A0A310SKT1_9HYME</name>
<feature type="compositionally biased region" description="Basic and acidic residues" evidence="10">
    <location>
        <begin position="1704"/>
        <end position="1720"/>
    </location>
</feature>
<comment type="function">
    <text evidence="1">Cilium-specific protein required for cilia structures.</text>
</comment>
<evidence type="ECO:0000256" key="8">
    <source>
        <dbReference type="ARBA" id="ARBA00024433"/>
    </source>
</evidence>
<feature type="compositionally biased region" description="Acidic residues" evidence="10">
    <location>
        <begin position="856"/>
        <end position="868"/>
    </location>
</feature>
<feature type="region of interest" description="Disordered" evidence="10">
    <location>
        <begin position="1316"/>
        <end position="1413"/>
    </location>
</feature>
<dbReference type="EMBL" id="KQ763581">
    <property type="protein sequence ID" value="OAD54985.1"/>
    <property type="molecule type" value="Genomic_DNA"/>
</dbReference>
<feature type="compositionally biased region" description="Basic and acidic residues" evidence="10">
    <location>
        <begin position="1493"/>
        <end position="1510"/>
    </location>
</feature>
<feature type="compositionally biased region" description="Polar residues" evidence="10">
    <location>
        <begin position="1482"/>
        <end position="1491"/>
    </location>
</feature>
<dbReference type="SMART" id="SM00365">
    <property type="entry name" value="LRR_SD22"/>
    <property type="match status" value="4"/>
</dbReference>
<dbReference type="FunFam" id="3.80.10.10:FF:000166">
    <property type="entry name" value="Dynein assembly factor 1, axonemal"/>
    <property type="match status" value="1"/>
</dbReference>
<dbReference type="InterPro" id="IPR001611">
    <property type="entry name" value="Leu-rich_rpt"/>
</dbReference>
<evidence type="ECO:0000256" key="1">
    <source>
        <dbReference type="ARBA" id="ARBA00003843"/>
    </source>
</evidence>
<comment type="similarity">
    <text evidence="3">Belongs to the DNAAF1 family.</text>
</comment>
<keyword evidence="7" id="KW-0966">Cell projection</keyword>
<feature type="compositionally biased region" description="Basic and acidic residues" evidence="10">
    <location>
        <begin position="1644"/>
        <end position="1659"/>
    </location>
</feature>
<feature type="compositionally biased region" description="Polar residues" evidence="10">
    <location>
        <begin position="1320"/>
        <end position="1340"/>
    </location>
</feature>
<evidence type="ECO:0000256" key="4">
    <source>
        <dbReference type="ARBA" id="ARBA00022614"/>
    </source>
</evidence>
<dbReference type="GO" id="GO:0005929">
    <property type="term" value="C:cilium"/>
    <property type="evidence" value="ECO:0007669"/>
    <property type="project" value="UniProtKB-SubCell"/>
</dbReference>
<feature type="compositionally biased region" description="Basic and acidic residues" evidence="10">
    <location>
        <begin position="216"/>
        <end position="253"/>
    </location>
</feature>
<feature type="region of interest" description="Disordered" evidence="10">
    <location>
        <begin position="1478"/>
        <end position="1510"/>
    </location>
</feature>
<feature type="region of interest" description="Disordered" evidence="10">
    <location>
        <begin position="1638"/>
        <end position="1659"/>
    </location>
</feature>
<comment type="subcellular location">
    <subcellularLocation>
        <location evidence="2">Cell projection</location>
        <location evidence="2">Cilium</location>
    </subcellularLocation>
</comment>
<gene>
    <name evidence="11" type="ORF">WN48_05865</name>
</gene>
<feature type="region of interest" description="Disordered" evidence="10">
    <location>
        <begin position="801"/>
        <end position="820"/>
    </location>
</feature>
<feature type="region of interest" description="Disordered" evidence="10">
    <location>
        <begin position="975"/>
        <end position="994"/>
    </location>
</feature>
<feature type="region of interest" description="Disordered" evidence="10">
    <location>
        <begin position="837"/>
        <end position="889"/>
    </location>
</feature>
<dbReference type="Pfam" id="PF14580">
    <property type="entry name" value="LRR_9"/>
    <property type="match status" value="1"/>
</dbReference>
<feature type="region of interest" description="Disordered" evidence="10">
    <location>
        <begin position="1004"/>
        <end position="1038"/>
    </location>
</feature>
<keyword evidence="5" id="KW-0677">Repeat</keyword>
<feature type="region of interest" description="Disordered" evidence="10">
    <location>
        <begin position="348"/>
        <end position="397"/>
    </location>
</feature>
<dbReference type="OrthoDB" id="1904536at2759"/>
<evidence type="ECO:0000256" key="5">
    <source>
        <dbReference type="ARBA" id="ARBA00022737"/>
    </source>
</evidence>
<feature type="region of interest" description="Disordered" evidence="10">
    <location>
        <begin position="211"/>
        <end position="297"/>
    </location>
</feature>
<dbReference type="InterPro" id="IPR032675">
    <property type="entry name" value="LRR_dom_sf"/>
</dbReference>
<keyword evidence="6" id="KW-0969">Cilium</keyword>
<evidence type="ECO:0000256" key="6">
    <source>
        <dbReference type="ARBA" id="ARBA00023069"/>
    </source>
</evidence>
<feature type="compositionally biased region" description="Basic and acidic residues" evidence="10">
    <location>
        <begin position="1018"/>
        <end position="1034"/>
    </location>
</feature>
<feature type="region of interest" description="Disordered" evidence="10">
    <location>
        <begin position="1704"/>
        <end position="1746"/>
    </location>
</feature>
<feature type="compositionally biased region" description="Low complexity" evidence="10">
    <location>
        <begin position="843"/>
        <end position="855"/>
    </location>
</feature>
<reference evidence="11 12" key="1">
    <citation type="submission" date="2015-07" db="EMBL/GenBank/DDBJ databases">
        <title>The genome of Eufriesea mexicana.</title>
        <authorList>
            <person name="Pan H."/>
            <person name="Kapheim K."/>
        </authorList>
    </citation>
    <scope>NUCLEOTIDE SEQUENCE [LARGE SCALE GENOMIC DNA]</scope>
    <source>
        <strain evidence="11">0111107269</strain>
        <tissue evidence="11">Whole body</tissue>
    </source>
</reference>
<feature type="region of interest" description="Disordered" evidence="10">
    <location>
        <begin position="1758"/>
        <end position="1780"/>
    </location>
</feature>
<feature type="compositionally biased region" description="Basic and acidic residues" evidence="10">
    <location>
        <begin position="1379"/>
        <end position="1413"/>
    </location>
</feature>
<evidence type="ECO:0000313" key="11">
    <source>
        <dbReference type="EMBL" id="OAD54985.1"/>
    </source>
</evidence>
<dbReference type="SUPFAM" id="SSF52075">
    <property type="entry name" value="Outer arm dynein light chain 1"/>
    <property type="match status" value="1"/>
</dbReference>
<organism evidence="11 12">
    <name type="scientific">Eufriesea mexicana</name>
    <dbReference type="NCBI Taxonomy" id="516756"/>
    <lineage>
        <taxon>Eukaryota</taxon>
        <taxon>Metazoa</taxon>
        <taxon>Ecdysozoa</taxon>
        <taxon>Arthropoda</taxon>
        <taxon>Hexapoda</taxon>
        <taxon>Insecta</taxon>
        <taxon>Pterygota</taxon>
        <taxon>Neoptera</taxon>
        <taxon>Endopterygota</taxon>
        <taxon>Hymenoptera</taxon>
        <taxon>Apocrita</taxon>
        <taxon>Aculeata</taxon>
        <taxon>Apoidea</taxon>
        <taxon>Anthophila</taxon>
        <taxon>Apidae</taxon>
        <taxon>Eufriesea</taxon>
    </lineage>
</organism>
<dbReference type="PROSITE" id="PS51450">
    <property type="entry name" value="LRR"/>
    <property type="match status" value="4"/>
</dbReference>
<evidence type="ECO:0000256" key="2">
    <source>
        <dbReference type="ARBA" id="ARBA00004138"/>
    </source>
</evidence>
<dbReference type="PANTHER" id="PTHR45973">
    <property type="entry name" value="PROTEIN PHOSPHATASE 1 REGULATORY SUBUNIT SDS22-RELATED"/>
    <property type="match status" value="1"/>
</dbReference>
<keyword evidence="4" id="KW-0433">Leucine-rich repeat</keyword>
<feature type="compositionally biased region" description="Basic and acidic residues" evidence="10">
    <location>
        <begin position="362"/>
        <end position="377"/>
    </location>
</feature>
<evidence type="ECO:0000256" key="3">
    <source>
        <dbReference type="ARBA" id="ARBA00006453"/>
    </source>
</evidence>
<evidence type="ECO:0000256" key="9">
    <source>
        <dbReference type="SAM" id="Coils"/>
    </source>
</evidence>
<feature type="compositionally biased region" description="Low complexity" evidence="10">
    <location>
        <begin position="1348"/>
        <end position="1362"/>
    </location>
</feature>
<dbReference type="Proteomes" id="UP000250275">
    <property type="component" value="Unassembled WGS sequence"/>
</dbReference>
<feature type="coiled-coil region" evidence="9">
    <location>
        <begin position="415"/>
        <end position="456"/>
    </location>
</feature>
<evidence type="ECO:0000256" key="7">
    <source>
        <dbReference type="ARBA" id="ARBA00023273"/>
    </source>
</evidence>
<keyword evidence="12" id="KW-1185">Reference proteome</keyword>
<proteinExistence type="inferred from homology"/>
<dbReference type="PANTHER" id="PTHR45973:SF9">
    <property type="entry name" value="LEUCINE-RICH REPEAT-CONTAINING PROTEIN 46"/>
    <property type="match status" value="1"/>
</dbReference>
<evidence type="ECO:0000313" key="12">
    <source>
        <dbReference type="Proteomes" id="UP000250275"/>
    </source>
</evidence>
<feature type="compositionally biased region" description="Basic and acidic residues" evidence="10">
    <location>
        <begin position="803"/>
        <end position="815"/>
    </location>
</feature>
<feature type="compositionally biased region" description="Basic and acidic residues" evidence="10">
    <location>
        <begin position="1758"/>
        <end position="1772"/>
    </location>
</feature>
<dbReference type="InterPro" id="IPR050576">
    <property type="entry name" value="Cilia_flagella_integrity"/>
</dbReference>